<dbReference type="Gramene" id="OPUNC05G11940.1">
    <property type="protein sequence ID" value="OPUNC05G11940.1"/>
    <property type="gene ID" value="OPUNC05G11940"/>
</dbReference>
<name>A0A0E0L1N8_ORYPU</name>
<sequence length="76" mass="8468">MEGRAPEETSLPHLFCRGHRHHCATRCAVEEEESRVVMGIGEELEEGGEKFGKLPMLLSLHVRCVAMVLSFHPVGL</sequence>
<dbReference type="HOGENOM" id="CLU_2658791_0_0_1"/>
<proteinExistence type="predicted"/>
<evidence type="ECO:0000313" key="1">
    <source>
        <dbReference type="EnsemblPlants" id="OPUNC05G11940.1"/>
    </source>
</evidence>
<reference evidence="1" key="2">
    <citation type="submission" date="2018-05" db="EMBL/GenBank/DDBJ databases">
        <title>OpunRS2 (Oryza punctata Reference Sequence Version 2).</title>
        <authorList>
            <person name="Zhang J."/>
            <person name="Kudrna D."/>
            <person name="Lee S."/>
            <person name="Talag J."/>
            <person name="Welchert J."/>
            <person name="Wing R.A."/>
        </authorList>
    </citation>
    <scope>NUCLEOTIDE SEQUENCE [LARGE SCALE GENOMIC DNA]</scope>
</reference>
<dbReference type="Proteomes" id="UP000026962">
    <property type="component" value="Chromosome 5"/>
</dbReference>
<keyword evidence="2" id="KW-1185">Reference proteome</keyword>
<dbReference type="AlphaFoldDB" id="A0A0E0L1N8"/>
<organism evidence="1">
    <name type="scientific">Oryza punctata</name>
    <name type="common">Red rice</name>
    <dbReference type="NCBI Taxonomy" id="4537"/>
    <lineage>
        <taxon>Eukaryota</taxon>
        <taxon>Viridiplantae</taxon>
        <taxon>Streptophyta</taxon>
        <taxon>Embryophyta</taxon>
        <taxon>Tracheophyta</taxon>
        <taxon>Spermatophyta</taxon>
        <taxon>Magnoliopsida</taxon>
        <taxon>Liliopsida</taxon>
        <taxon>Poales</taxon>
        <taxon>Poaceae</taxon>
        <taxon>BOP clade</taxon>
        <taxon>Oryzoideae</taxon>
        <taxon>Oryzeae</taxon>
        <taxon>Oryzinae</taxon>
        <taxon>Oryza</taxon>
    </lineage>
</organism>
<protein>
    <submittedName>
        <fullName evidence="1">Uncharacterized protein</fullName>
    </submittedName>
</protein>
<evidence type="ECO:0000313" key="2">
    <source>
        <dbReference type="Proteomes" id="UP000026962"/>
    </source>
</evidence>
<accession>A0A0E0L1N8</accession>
<dbReference type="EnsemblPlants" id="OPUNC05G11940.1">
    <property type="protein sequence ID" value="OPUNC05G11940.1"/>
    <property type="gene ID" value="OPUNC05G11940"/>
</dbReference>
<reference evidence="1" key="1">
    <citation type="submission" date="2015-04" db="UniProtKB">
        <authorList>
            <consortium name="EnsemblPlants"/>
        </authorList>
    </citation>
    <scope>IDENTIFICATION</scope>
</reference>